<organism evidence="6 7">
    <name type="scientific">Protomyces lactucae-debilis</name>
    <dbReference type="NCBI Taxonomy" id="2754530"/>
    <lineage>
        <taxon>Eukaryota</taxon>
        <taxon>Fungi</taxon>
        <taxon>Dikarya</taxon>
        <taxon>Ascomycota</taxon>
        <taxon>Taphrinomycotina</taxon>
        <taxon>Taphrinomycetes</taxon>
        <taxon>Taphrinales</taxon>
        <taxon>Protomycetaceae</taxon>
        <taxon>Protomyces</taxon>
    </lineage>
</organism>
<evidence type="ECO:0000313" key="6">
    <source>
        <dbReference type="EMBL" id="ORY78567.1"/>
    </source>
</evidence>
<feature type="domain" description="PNPLA" evidence="5">
    <location>
        <begin position="171"/>
        <end position="352"/>
    </location>
</feature>
<dbReference type="STRING" id="56484.A0A1Y2F4G1"/>
<dbReference type="GeneID" id="63783697"/>
<dbReference type="CDD" id="cd07229">
    <property type="entry name" value="Pat_TGL3_like"/>
    <property type="match status" value="1"/>
</dbReference>
<evidence type="ECO:0000313" key="7">
    <source>
        <dbReference type="Proteomes" id="UP000193685"/>
    </source>
</evidence>
<dbReference type="Pfam" id="PF11815">
    <property type="entry name" value="DUF3336"/>
    <property type="match status" value="1"/>
</dbReference>
<dbReference type="PANTHER" id="PTHR14226:SF44">
    <property type="entry name" value="TRIACYLGLYCEROL LIPASE 3"/>
    <property type="match status" value="1"/>
</dbReference>
<dbReference type="Gene3D" id="3.40.1090.10">
    <property type="entry name" value="Cytosolic phospholipase A2 catalytic domain"/>
    <property type="match status" value="2"/>
</dbReference>
<keyword evidence="7" id="KW-1185">Reference proteome</keyword>
<reference evidence="6 7" key="1">
    <citation type="submission" date="2016-07" db="EMBL/GenBank/DDBJ databases">
        <title>Pervasive Adenine N6-methylation of Active Genes in Fungi.</title>
        <authorList>
            <consortium name="DOE Joint Genome Institute"/>
            <person name="Mondo S.J."/>
            <person name="Dannebaum R.O."/>
            <person name="Kuo R.C."/>
            <person name="Labutti K."/>
            <person name="Haridas S."/>
            <person name="Kuo A."/>
            <person name="Salamov A."/>
            <person name="Ahrendt S.R."/>
            <person name="Lipzen A."/>
            <person name="Sullivan W."/>
            <person name="Andreopoulos W.B."/>
            <person name="Clum A."/>
            <person name="Lindquist E."/>
            <person name="Daum C."/>
            <person name="Ramamoorthy G.K."/>
            <person name="Gryganskyi A."/>
            <person name="Culley D."/>
            <person name="Magnuson J.K."/>
            <person name="James T.Y."/>
            <person name="O'Malley M.A."/>
            <person name="Stajich J.E."/>
            <person name="Spatafora J.W."/>
            <person name="Visel A."/>
            <person name="Grigoriev I.V."/>
        </authorList>
    </citation>
    <scope>NUCLEOTIDE SEQUENCE [LARGE SCALE GENOMIC DNA]</scope>
    <source>
        <strain evidence="6 7">12-1054</strain>
    </source>
</reference>
<evidence type="ECO:0000259" key="5">
    <source>
        <dbReference type="PROSITE" id="PS51635"/>
    </source>
</evidence>
<accession>A0A1Y2F4G1</accession>
<dbReference type="GO" id="GO:0016042">
    <property type="term" value="P:lipid catabolic process"/>
    <property type="evidence" value="ECO:0007669"/>
    <property type="project" value="UniProtKB-KW"/>
</dbReference>
<dbReference type="Proteomes" id="UP000193685">
    <property type="component" value="Unassembled WGS sequence"/>
</dbReference>
<dbReference type="InterPro" id="IPR021771">
    <property type="entry name" value="Triacylglycerol_lipase_N"/>
</dbReference>
<keyword evidence="6" id="KW-0808">Transferase</keyword>
<evidence type="ECO:0000256" key="4">
    <source>
        <dbReference type="PROSITE-ProRule" id="PRU01161"/>
    </source>
</evidence>
<feature type="non-terminal residue" evidence="6">
    <location>
        <position position="1"/>
    </location>
</feature>
<dbReference type="Pfam" id="PF01734">
    <property type="entry name" value="Patatin"/>
    <property type="match status" value="1"/>
</dbReference>
<protein>
    <submittedName>
        <fullName evidence="6">Acyl transferase/acyl hydrolase/lysophospholipase</fullName>
    </submittedName>
</protein>
<dbReference type="InterPro" id="IPR016035">
    <property type="entry name" value="Acyl_Trfase/lysoPLipase"/>
</dbReference>
<dbReference type="PANTHER" id="PTHR14226">
    <property type="entry name" value="NEUROPATHY TARGET ESTERASE/SWISS CHEESE D.MELANOGASTER"/>
    <property type="match status" value="1"/>
</dbReference>
<keyword evidence="3" id="KW-0443">Lipid metabolism</keyword>
<dbReference type="OMA" id="SIVPWPH"/>
<sequence>VLALLSQVVILLADVFHHYKRKLFRTIRPRAYLKQALDRAPNFAQYEDVAERLDYEVGNDVWRRNPISRKYDHRVITSRITKLRRARSENDLPALLYMLRSGLLRNLANIGEKKLYNRSYLGTKLLIQEYTSEVMQCLEYVRQQQTSEILTTEKKLQFFRDTRQSYGQSALILQGGVTFGMFHLGVVKALWEQEILPSVLCGTGVGALVAAIVCMTPDYQLPKLLYEDYIDFSAYETRVDGSGSFLRRIKRFWHEGYLLDTEVLAQLCRDNLGELTFEEAFQRTNRVLNITVSSTAKSRTPALLNYLTTPHVLIWTAALASNSLPGLFEPVSLLGKDETGRVVPWQPFNETKFHIHATTGTPYNRISELFNVNNFITSQARPYLAPFLSSPLHRHARRGLYLKIISVLALELSHRTKQLANAGLIPLSVLWANPSIHDAVDTQQSELTLVPELTAGDFSRLLMSPTNDALRYWRTKGERATWPAMACLRVRCLIEMTLKEGFEALR</sequence>
<dbReference type="GO" id="GO:0004806">
    <property type="term" value="F:triacylglycerol lipase activity"/>
    <property type="evidence" value="ECO:0007669"/>
    <property type="project" value="InterPro"/>
</dbReference>
<dbReference type="InterPro" id="IPR002641">
    <property type="entry name" value="PNPLA_dom"/>
</dbReference>
<dbReference type="OrthoDB" id="10049244at2759"/>
<dbReference type="InterPro" id="IPR050301">
    <property type="entry name" value="NTE"/>
</dbReference>
<dbReference type="RefSeq" id="XP_040723448.1">
    <property type="nucleotide sequence ID" value="XM_040867098.1"/>
</dbReference>
<dbReference type="SUPFAM" id="SSF52151">
    <property type="entry name" value="FabD/lysophospholipase-like"/>
    <property type="match status" value="1"/>
</dbReference>
<proteinExistence type="predicted"/>
<keyword evidence="1 6" id="KW-0378">Hydrolase</keyword>
<dbReference type="GO" id="GO:0016740">
    <property type="term" value="F:transferase activity"/>
    <property type="evidence" value="ECO:0007669"/>
    <property type="project" value="UniProtKB-KW"/>
</dbReference>
<dbReference type="GO" id="GO:0006641">
    <property type="term" value="P:triglyceride metabolic process"/>
    <property type="evidence" value="ECO:0007669"/>
    <property type="project" value="UniProtKB-ARBA"/>
</dbReference>
<gene>
    <name evidence="6" type="ORF">BCR37DRAFT_333424</name>
</gene>
<evidence type="ECO:0000256" key="1">
    <source>
        <dbReference type="ARBA" id="ARBA00022801"/>
    </source>
</evidence>
<comment type="caution">
    <text evidence="4">Lacks conserved residue(s) required for the propagation of feature annotation.</text>
</comment>
<dbReference type="PROSITE" id="PS51635">
    <property type="entry name" value="PNPLA"/>
    <property type="match status" value="1"/>
</dbReference>
<feature type="non-terminal residue" evidence="6">
    <location>
        <position position="506"/>
    </location>
</feature>
<evidence type="ECO:0000256" key="2">
    <source>
        <dbReference type="ARBA" id="ARBA00022963"/>
    </source>
</evidence>
<dbReference type="AlphaFoldDB" id="A0A1Y2F4G1"/>
<name>A0A1Y2F4G1_PROLT</name>
<dbReference type="EMBL" id="MCFI01000017">
    <property type="protein sequence ID" value="ORY78567.1"/>
    <property type="molecule type" value="Genomic_DNA"/>
</dbReference>
<comment type="caution">
    <text evidence="6">The sequence shown here is derived from an EMBL/GenBank/DDBJ whole genome shotgun (WGS) entry which is preliminary data.</text>
</comment>
<evidence type="ECO:0000256" key="3">
    <source>
        <dbReference type="ARBA" id="ARBA00023098"/>
    </source>
</evidence>
<keyword evidence="2" id="KW-0442">Lipid degradation</keyword>